<evidence type="ECO:0000313" key="1">
    <source>
        <dbReference type="EMBL" id="KAI8532371.1"/>
    </source>
</evidence>
<protein>
    <submittedName>
        <fullName evidence="1">Uncharacterized protein</fullName>
    </submittedName>
</protein>
<dbReference type="Proteomes" id="UP001062846">
    <property type="component" value="Chromosome 11"/>
</dbReference>
<name>A0ACC0LVT9_RHOML</name>
<dbReference type="EMBL" id="CM046398">
    <property type="protein sequence ID" value="KAI8532371.1"/>
    <property type="molecule type" value="Genomic_DNA"/>
</dbReference>
<evidence type="ECO:0000313" key="2">
    <source>
        <dbReference type="Proteomes" id="UP001062846"/>
    </source>
</evidence>
<accession>A0ACC0LVT9</accession>
<organism evidence="1 2">
    <name type="scientific">Rhododendron molle</name>
    <name type="common">Chinese azalea</name>
    <name type="synonym">Azalea mollis</name>
    <dbReference type="NCBI Taxonomy" id="49168"/>
    <lineage>
        <taxon>Eukaryota</taxon>
        <taxon>Viridiplantae</taxon>
        <taxon>Streptophyta</taxon>
        <taxon>Embryophyta</taxon>
        <taxon>Tracheophyta</taxon>
        <taxon>Spermatophyta</taxon>
        <taxon>Magnoliopsida</taxon>
        <taxon>eudicotyledons</taxon>
        <taxon>Gunneridae</taxon>
        <taxon>Pentapetalae</taxon>
        <taxon>asterids</taxon>
        <taxon>Ericales</taxon>
        <taxon>Ericaceae</taxon>
        <taxon>Ericoideae</taxon>
        <taxon>Rhodoreae</taxon>
        <taxon>Rhododendron</taxon>
    </lineage>
</organism>
<gene>
    <name evidence="1" type="ORF">RHMOL_Rhmol11G0209800</name>
</gene>
<reference evidence="1" key="1">
    <citation type="submission" date="2022-02" db="EMBL/GenBank/DDBJ databases">
        <title>Plant Genome Project.</title>
        <authorList>
            <person name="Zhang R.-G."/>
        </authorList>
    </citation>
    <scope>NUCLEOTIDE SEQUENCE</scope>
    <source>
        <strain evidence="1">AT1</strain>
    </source>
</reference>
<sequence>MSTLDVARAIVSLQSTFPRFGMGMLWAWEIEINILKFAYLKVVSPRLNSERLPAQPVAQISGFILRSRLQKRGSMLMLVCP</sequence>
<proteinExistence type="predicted"/>
<comment type="caution">
    <text evidence="1">The sequence shown here is derived from an EMBL/GenBank/DDBJ whole genome shotgun (WGS) entry which is preliminary data.</text>
</comment>
<keyword evidence="2" id="KW-1185">Reference proteome</keyword>